<proteinExistence type="predicted"/>
<evidence type="ECO:0000313" key="5">
    <source>
        <dbReference type="Proteomes" id="UP000054928"/>
    </source>
</evidence>
<feature type="region of interest" description="Disordered" evidence="2">
    <location>
        <begin position="296"/>
        <end position="319"/>
    </location>
</feature>
<dbReference type="InterPro" id="IPR045188">
    <property type="entry name" value="Boi1/Boi2-like"/>
</dbReference>
<dbReference type="AlphaFoldDB" id="A0A0N7L8E8"/>
<evidence type="ECO:0000256" key="2">
    <source>
        <dbReference type="SAM" id="MobiDB-lite"/>
    </source>
</evidence>
<evidence type="ECO:0000313" key="4">
    <source>
        <dbReference type="EMBL" id="CEG49675.1"/>
    </source>
</evidence>
<dbReference type="Proteomes" id="UP000054928">
    <property type="component" value="Unassembled WGS sequence"/>
</dbReference>
<dbReference type="PANTHER" id="PTHR22902:SF27">
    <property type="entry name" value="PLECKSTRIN HOMOLOGY DOMAIN-CONTAINING FAMILY A MEMBER 3"/>
    <property type="match status" value="1"/>
</dbReference>
<dbReference type="InterPro" id="IPR001849">
    <property type="entry name" value="PH_domain"/>
</dbReference>
<dbReference type="SMART" id="SM00233">
    <property type="entry name" value="PH"/>
    <property type="match status" value="1"/>
</dbReference>
<dbReference type="GO" id="GO:0005769">
    <property type="term" value="C:early endosome"/>
    <property type="evidence" value="ECO:0007669"/>
    <property type="project" value="TreeGrafter"/>
</dbReference>
<accession>A0A0N7L8E8</accession>
<dbReference type="Pfam" id="PF00169">
    <property type="entry name" value="PH"/>
    <property type="match status" value="1"/>
</dbReference>
<dbReference type="SUPFAM" id="SSF50729">
    <property type="entry name" value="PH domain-like"/>
    <property type="match status" value="1"/>
</dbReference>
<evidence type="ECO:0000256" key="1">
    <source>
        <dbReference type="ARBA" id="ARBA00022553"/>
    </source>
</evidence>
<dbReference type="GO" id="GO:0055037">
    <property type="term" value="C:recycling endosome"/>
    <property type="evidence" value="ECO:0007669"/>
    <property type="project" value="TreeGrafter"/>
</dbReference>
<dbReference type="GeneID" id="36402482"/>
<dbReference type="STRING" id="4781.A0A0N7L8E8"/>
<dbReference type="PROSITE" id="PS50003">
    <property type="entry name" value="PH_DOMAIN"/>
    <property type="match status" value="1"/>
</dbReference>
<dbReference type="GO" id="GO:0001881">
    <property type="term" value="P:receptor recycling"/>
    <property type="evidence" value="ECO:0007669"/>
    <property type="project" value="TreeGrafter"/>
</dbReference>
<protein>
    <submittedName>
        <fullName evidence="4">Pleckstrin homology-like domain</fullName>
    </submittedName>
</protein>
<name>A0A0N7L8E8_PLAHL</name>
<feature type="domain" description="PH" evidence="3">
    <location>
        <begin position="95"/>
        <end position="204"/>
    </location>
</feature>
<dbReference type="InterPro" id="IPR011993">
    <property type="entry name" value="PH-like_dom_sf"/>
</dbReference>
<dbReference type="OMA" id="PMQRASM"/>
<evidence type="ECO:0000259" key="3">
    <source>
        <dbReference type="PROSITE" id="PS50003"/>
    </source>
</evidence>
<keyword evidence="5" id="KW-1185">Reference proteome</keyword>
<sequence>MTSFEENSENMKVVSPLKPSVDARSFFEQLEKQEAAKKPVGTAHSRGLPAPVSATAISLSDKWECSKAGCGHMNFKHAPACNKQNQVSLAFSIPSSYLAGVLFKKGSGTGPFGRRNWKPRYFVLTPSRLKYFTFEDGEQKGELSLQGCDEGVLEVMPADSMKTGSSASTIWRVAINAPERRLLVAAGTEMEMNDWVDKLVMAFRINAGQPMQRASMPAIPSRNSIMSGNSATGIRDFQNFSVPRRGVGQRHSTGADIIPSMNEQEVRMESMKKHEREEKQRLEEEYMQEKVLQQQREQEIQRQHEQEIQRQHEQELQRQDAEMRRQLAIQKEQEDAALAAVVKDEQQKRAQQNHAREMENMADERAMQETRKSQPSEDLLELQRRQKREEHARERAERKKAVQLHQEDLAIRMSLQVNDSNLIEDNESNVLSEGLSTPVVDASLAAESNKTSFQSDDDTAQLSAAIAPRSSLVGDVKREMIQKQQQKHHRRREATLQQEQQVRQQELARVKLETQVGTREVEVAPREIEVVRRAPVKTTVELPSAPMESFEF</sequence>
<dbReference type="RefSeq" id="XP_024586044.1">
    <property type="nucleotide sequence ID" value="XM_024720891.1"/>
</dbReference>
<organism evidence="4 5">
    <name type="scientific">Plasmopara halstedii</name>
    <name type="common">Downy mildew of sunflower</name>
    <dbReference type="NCBI Taxonomy" id="4781"/>
    <lineage>
        <taxon>Eukaryota</taxon>
        <taxon>Sar</taxon>
        <taxon>Stramenopiles</taxon>
        <taxon>Oomycota</taxon>
        <taxon>Peronosporomycetes</taxon>
        <taxon>Peronosporales</taxon>
        <taxon>Peronosporaceae</taxon>
        <taxon>Plasmopara</taxon>
    </lineage>
</organism>
<feature type="region of interest" description="Disordered" evidence="2">
    <location>
        <begin position="362"/>
        <end position="401"/>
    </location>
</feature>
<keyword evidence="1" id="KW-0597">Phosphoprotein</keyword>
<dbReference type="Gene3D" id="2.30.29.30">
    <property type="entry name" value="Pleckstrin-homology domain (PH domain)/Phosphotyrosine-binding domain (PTB)"/>
    <property type="match status" value="1"/>
</dbReference>
<dbReference type="OrthoDB" id="185175at2759"/>
<dbReference type="EMBL" id="CCYD01003090">
    <property type="protein sequence ID" value="CEG49675.1"/>
    <property type="molecule type" value="Genomic_DNA"/>
</dbReference>
<dbReference type="GO" id="GO:0007032">
    <property type="term" value="P:endosome organization"/>
    <property type="evidence" value="ECO:0007669"/>
    <property type="project" value="TreeGrafter"/>
</dbReference>
<dbReference type="PANTHER" id="PTHR22902">
    <property type="entry name" value="SESQUIPEDALIAN"/>
    <property type="match status" value="1"/>
</dbReference>
<reference evidence="5" key="1">
    <citation type="submission" date="2014-09" db="EMBL/GenBank/DDBJ databases">
        <authorList>
            <person name="Sharma Rahul"/>
            <person name="Thines Marco"/>
        </authorList>
    </citation>
    <scope>NUCLEOTIDE SEQUENCE [LARGE SCALE GENOMIC DNA]</scope>
</reference>
<dbReference type="GO" id="GO:0042147">
    <property type="term" value="P:retrograde transport, endosome to Golgi"/>
    <property type="evidence" value="ECO:0007669"/>
    <property type="project" value="TreeGrafter"/>
</dbReference>
<dbReference type="GO" id="GO:0005829">
    <property type="term" value="C:cytosol"/>
    <property type="evidence" value="ECO:0007669"/>
    <property type="project" value="GOC"/>
</dbReference>
<dbReference type="GO" id="GO:0005802">
    <property type="term" value="C:trans-Golgi network"/>
    <property type="evidence" value="ECO:0007669"/>
    <property type="project" value="TreeGrafter"/>
</dbReference>